<gene>
    <name evidence="2" type="ORF">PVAP13_3NG032500</name>
</gene>
<feature type="region of interest" description="Disordered" evidence="1">
    <location>
        <begin position="90"/>
        <end position="111"/>
    </location>
</feature>
<keyword evidence="3" id="KW-1185">Reference proteome</keyword>
<name>A0A8T0TYK1_PANVG</name>
<evidence type="ECO:0000256" key="1">
    <source>
        <dbReference type="SAM" id="MobiDB-lite"/>
    </source>
</evidence>
<proteinExistence type="predicted"/>
<feature type="compositionally biased region" description="Pro residues" evidence="1">
    <location>
        <begin position="94"/>
        <end position="104"/>
    </location>
</feature>
<sequence>MQMEVPHQWSSKISCATASNALENCRFVRWVDPPPIHPHTEYIYYLQNRIIDLEMEVSTDNNEEEEDENKGASPPKEPCTNPYCNFPCHNNNGPPVPPAPPAPPSTGGYNGDGLTLFAKWENY</sequence>
<reference evidence="2" key="1">
    <citation type="submission" date="2020-05" db="EMBL/GenBank/DDBJ databases">
        <title>WGS assembly of Panicum virgatum.</title>
        <authorList>
            <person name="Lovell J.T."/>
            <person name="Jenkins J."/>
            <person name="Shu S."/>
            <person name="Juenger T.E."/>
            <person name="Schmutz J."/>
        </authorList>
    </citation>
    <scope>NUCLEOTIDE SEQUENCE</scope>
    <source>
        <strain evidence="2">AP13</strain>
    </source>
</reference>
<feature type="compositionally biased region" description="Acidic residues" evidence="1">
    <location>
        <begin position="56"/>
        <end position="68"/>
    </location>
</feature>
<organism evidence="2 3">
    <name type="scientific">Panicum virgatum</name>
    <name type="common">Blackwell switchgrass</name>
    <dbReference type="NCBI Taxonomy" id="38727"/>
    <lineage>
        <taxon>Eukaryota</taxon>
        <taxon>Viridiplantae</taxon>
        <taxon>Streptophyta</taxon>
        <taxon>Embryophyta</taxon>
        <taxon>Tracheophyta</taxon>
        <taxon>Spermatophyta</taxon>
        <taxon>Magnoliopsida</taxon>
        <taxon>Liliopsida</taxon>
        <taxon>Poales</taxon>
        <taxon>Poaceae</taxon>
        <taxon>PACMAD clade</taxon>
        <taxon>Panicoideae</taxon>
        <taxon>Panicodae</taxon>
        <taxon>Paniceae</taxon>
        <taxon>Panicinae</taxon>
        <taxon>Panicum</taxon>
        <taxon>Panicum sect. Hiantes</taxon>
    </lineage>
</organism>
<protein>
    <submittedName>
        <fullName evidence="2">Uncharacterized protein</fullName>
    </submittedName>
</protein>
<evidence type="ECO:0000313" key="2">
    <source>
        <dbReference type="EMBL" id="KAG2615127.1"/>
    </source>
</evidence>
<evidence type="ECO:0000313" key="3">
    <source>
        <dbReference type="Proteomes" id="UP000823388"/>
    </source>
</evidence>
<accession>A0A8T0TYK1</accession>
<dbReference type="Proteomes" id="UP000823388">
    <property type="component" value="Chromosome 3N"/>
</dbReference>
<comment type="caution">
    <text evidence="2">The sequence shown here is derived from an EMBL/GenBank/DDBJ whole genome shotgun (WGS) entry which is preliminary data.</text>
</comment>
<dbReference type="AlphaFoldDB" id="A0A8T0TYK1"/>
<feature type="region of interest" description="Disordered" evidence="1">
    <location>
        <begin position="56"/>
        <end position="76"/>
    </location>
</feature>
<dbReference type="EMBL" id="CM029042">
    <property type="protein sequence ID" value="KAG2615127.1"/>
    <property type="molecule type" value="Genomic_DNA"/>
</dbReference>